<dbReference type="InterPro" id="IPR027417">
    <property type="entry name" value="P-loop_NTPase"/>
</dbReference>
<dbReference type="Pfam" id="PF10593">
    <property type="entry name" value="Z1"/>
    <property type="match status" value="1"/>
</dbReference>
<dbReference type="EMBL" id="CP003600">
    <property type="protein sequence ID" value="AFY91876.1"/>
    <property type="molecule type" value="Genomic_DNA"/>
</dbReference>
<dbReference type="InterPro" id="IPR018310">
    <property type="entry name" value="Put_endonuclease_Z1-dom"/>
</dbReference>
<dbReference type="AlphaFoldDB" id="K9UBS4"/>
<protein>
    <submittedName>
        <fullName evidence="2">Z1 domain-containing protein</fullName>
    </submittedName>
</protein>
<name>K9UBS4_CHAP6</name>
<dbReference type="RefSeq" id="WP_015158070.1">
    <property type="nucleotide sequence ID" value="NC_019697.1"/>
</dbReference>
<dbReference type="HOGENOM" id="CLU_020066_1_0_3"/>
<dbReference type="STRING" id="1173020.Cha6605_0597"/>
<dbReference type="eggNOG" id="COG1100">
    <property type="taxonomic scope" value="Bacteria"/>
</dbReference>
<organism evidence="2 3">
    <name type="scientific">Chamaesiphon minutus (strain ATCC 27169 / PCC 6605)</name>
    <dbReference type="NCBI Taxonomy" id="1173020"/>
    <lineage>
        <taxon>Bacteria</taxon>
        <taxon>Bacillati</taxon>
        <taxon>Cyanobacteriota</taxon>
        <taxon>Cyanophyceae</taxon>
        <taxon>Gomontiellales</taxon>
        <taxon>Chamaesiphonaceae</taxon>
        <taxon>Chamaesiphon</taxon>
    </lineage>
</organism>
<dbReference type="SUPFAM" id="SSF52540">
    <property type="entry name" value="P-loop containing nucleoside triphosphate hydrolases"/>
    <property type="match status" value="1"/>
</dbReference>
<dbReference type="OrthoDB" id="436461at2"/>
<dbReference type="Gene3D" id="3.40.50.300">
    <property type="entry name" value="P-loop containing nucleotide triphosphate hydrolases"/>
    <property type="match status" value="1"/>
</dbReference>
<dbReference type="KEGG" id="cmp:Cha6605_0597"/>
<dbReference type="PATRIC" id="fig|1173020.3.peg.703"/>
<reference evidence="2 3" key="1">
    <citation type="submission" date="2012-05" db="EMBL/GenBank/DDBJ databases">
        <title>Finished chromosome of genome of Chamaesiphon sp. PCC 6605.</title>
        <authorList>
            <consortium name="US DOE Joint Genome Institute"/>
            <person name="Gugger M."/>
            <person name="Coursin T."/>
            <person name="Rippka R."/>
            <person name="Tandeau De Marsac N."/>
            <person name="Huntemann M."/>
            <person name="Wei C.-L."/>
            <person name="Han J."/>
            <person name="Detter J.C."/>
            <person name="Han C."/>
            <person name="Tapia R."/>
            <person name="Chen A."/>
            <person name="Kyrpides N."/>
            <person name="Mavromatis K."/>
            <person name="Markowitz V."/>
            <person name="Szeto E."/>
            <person name="Ivanova N."/>
            <person name="Pagani I."/>
            <person name="Pati A."/>
            <person name="Goodwin L."/>
            <person name="Nordberg H.P."/>
            <person name="Cantor M.N."/>
            <person name="Hua S.X."/>
            <person name="Woyke T."/>
            <person name="Kerfeld C.A."/>
        </authorList>
    </citation>
    <scope>NUCLEOTIDE SEQUENCE [LARGE SCALE GENOMIC DNA]</scope>
    <source>
        <strain evidence="3">ATCC 27169 / PCC 6605</strain>
    </source>
</reference>
<dbReference type="Proteomes" id="UP000010366">
    <property type="component" value="Chromosome"/>
</dbReference>
<proteinExistence type="predicted"/>
<evidence type="ECO:0000259" key="1">
    <source>
        <dbReference type="Pfam" id="PF10593"/>
    </source>
</evidence>
<sequence>MSKLPIKTDGYCIDHFTNTIKAKIGDLEAEKLKNTACEIVQNCVDIYLNTFGDDDVGANGKGIVTNHYKGKGIPDGTTGLIYGKVQSGKTNITVATLALAEANNFRCFIVLTSDNTSLGKQTAERFKSQLDGGPIVCHWEEWKRDPVDFARSRVIPYIKDDGVVLISTKNVHHLDNLLTVLKNSGAKNVPTIIFDDEADNASLNTNEARKSKQGNPNISDSTIFEKIGSIRKEVINHIYLQITATPQSLLLQNLDHPCKPAFCAALPQPGDSYMGGDLFFDEESPYCSIVRGEEIEELKTQNGYINPGDTWNIPSGLKLALCCFFLGAVYKMESNQDNDMKYSFLAHICHKKVNHSNLGRIISEFILQLDKALRDNSETINKKEANKLLEQAYKKLQKTSSDLPPLENLTEKLRYKLRNAIPQVVNADNVNKELKYNPGMNILIGGNRLARGVTIEGLMVTYYGRDARQKTMDTVHQHARMFGYRQGLKDVTRLFLPQEILEDFRAIHEADEGMRQAIGDDLSQIKIQPVWIGRQLRATRSNVLNPAAIGVLTPGSAIFPRDPLWKNSDVEQHTEALDELLSEYGGDDIYHNINIKFLLKVLTHMPSHYCSGYQWDDTRIQSVLKAMNAEGVNEGILNVRRGNKGDGLELKNQVIRPWKGSGYAFSKWISKPRELYPDCPILVVMYQKGEKINGWECPLYLPTLILPKSKFAFMFNNMNEGEESE</sequence>
<evidence type="ECO:0000313" key="2">
    <source>
        <dbReference type="EMBL" id="AFY91876.1"/>
    </source>
</evidence>
<evidence type="ECO:0000313" key="3">
    <source>
        <dbReference type="Proteomes" id="UP000010366"/>
    </source>
</evidence>
<accession>K9UBS4</accession>
<feature type="domain" description="Putative endonuclease Z1" evidence="1">
    <location>
        <begin position="317"/>
        <end position="542"/>
    </location>
</feature>
<keyword evidence="3" id="KW-1185">Reference proteome</keyword>
<gene>
    <name evidence="2" type="ORF">Cha6605_0597</name>
</gene>